<dbReference type="STRING" id="1137993.SAMN05660209_04333"/>
<sequence length="369" mass="40143">MAGRLTIVPRVEGDTEEMTEHSGVRIAHEELSPFRQVWRRVVIAAVVLLATVLIVWLDRDAYRDGDEMGLSLLDAFYYATVTLSTTGYGDITPLTPGARLVNILVITPLRILFLIVLIGTTLEALTTRTREEFRIRRWRSRVRQHVIVCGYGTKGRSAIRSLQANGTPLEQIVVVDPEPRAIDEANSLGLTGIIGDASRTDVLRRASIERARAVIVAANRDDAAVLITLTVRQLNPSVPITTSVREEENAALLRQSGADTVITTSATSGRLLGLSTDAPRVVATVEDLVTGGQGLDLQQRRVTAGEVGLGPRQLRDIVLSVTRGGRTLRFDDPLIGTLEPEDVLVVVRSHPPGGHISASRRQTQADPLA</sequence>
<dbReference type="GO" id="GO:0005886">
    <property type="term" value="C:plasma membrane"/>
    <property type="evidence" value="ECO:0007669"/>
    <property type="project" value="UniProtKB-SubCell"/>
</dbReference>
<dbReference type="PANTHER" id="PTHR43833:SF9">
    <property type="entry name" value="POTASSIUM CHANNEL PROTEIN YUGO-RELATED"/>
    <property type="match status" value="1"/>
</dbReference>
<dbReference type="InterPro" id="IPR013099">
    <property type="entry name" value="K_chnl_dom"/>
</dbReference>
<dbReference type="Proteomes" id="UP000198921">
    <property type="component" value="Unassembled WGS sequence"/>
</dbReference>
<evidence type="ECO:0000256" key="3">
    <source>
        <dbReference type="SAM" id="Phobius"/>
    </source>
</evidence>
<feature type="compositionally biased region" description="Polar residues" evidence="2">
    <location>
        <begin position="359"/>
        <end position="369"/>
    </location>
</feature>
<dbReference type="GO" id="GO:0034220">
    <property type="term" value="P:monoatomic ion transmembrane transport"/>
    <property type="evidence" value="ECO:0007669"/>
    <property type="project" value="UniProtKB-KW"/>
</dbReference>
<proteinExistence type="predicted"/>
<evidence type="ECO:0000256" key="2">
    <source>
        <dbReference type="SAM" id="MobiDB-lite"/>
    </source>
</evidence>
<dbReference type="PROSITE" id="PS51201">
    <property type="entry name" value="RCK_N"/>
    <property type="match status" value="1"/>
</dbReference>
<dbReference type="AlphaFoldDB" id="A0A1H3PI81"/>
<feature type="transmembrane region" description="Helical" evidence="3">
    <location>
        <begin position="100"/>
        <end position="126"/>
    </location>
</feature>
<dbReference type="Pfam" id="PF07885">
    <property type="entry name" value="Ion_trans_2"/>
    <property type="match status" value="1"/>
</dbReference>
<evidence type="ECO:0000256" key="1">
    <source>
        <dbReference type="ARBA" id="ARBA00004651"/>
    </source>
</evidence>
<evidence type="ECO:0000259" key="4">
    <source>
        <dbReference type="PROSITE" id="PS51201"/>
    </source>
</evidence>
<feature type="transmembrane region" description="Helical" evidence="3">
    <location>
        <begin position="37"/>
        <end position="57"/>
    </location>
</feature>
<dbReference type="EMBL" id="FNOT01000016">
    <property type="protein sequence ID" value="SDZ00767.1"/>
    <property type="molecule type" value="Genomic_DNA"/>
</dbReference>
<dbReference type="Gene3D" id="3.40.50.720">
    <property type="entry name" value="NAD(P)-binding Rossmann-like Domain"/>
    <property type="match status" value="1"/>
</dbReference>
<evidence type="ECO:0000313" key="5">
    <source>
        <dbReference type="EMBL" id="SDZ00767.1"/>
    </source>
</evidence>
<dbReference type="GO" id="GO:0006813">
    <property type="term" value="P:potassium ion transport"/>
    <property type="evidence" value="ECO:0007669"/>
    <property type="project" value="InterPro"/>
</dbReference>
<comment type="subcellular location">
    <subcellularLocation>
        <location evidence="1">Cell membrane</location>
        <topology evidence="1">Multi-pass membrane protein</topology>
    </subcellularLocation>
</comment>
<dbReference type="PANTHER" id="PTHR43833">
    <property type="entry name" value="POTASSIUM CHANNEL PROTEIN 2-RELATED-RELATED"/>
    <property type="match status" value="1"/>
</dbReference>
<evidence type="ECO:0000313" key="6">
    <source>
        <dbReference type="Proteomes" id="UP000198921"/>
    </source>
</evidence>
<keyword evidence="3" id="KW-1133">Transmembrane helix</keyword>
<reference evidence="6" key="1">
    <citation type="submission" date="2016-10" db="EMBL/GenBank/DDBJ databases">
        <authorList>
            <person name="Varghese N."/>
            <person name="Submissions S."/>
        </authorList>
    </citation>
    <scope>NUCLEOTIDE SEQUENCE [LARGE SCALE GENOMIC DNA]</scope>
    <source>
        <strain evidence="6">DSM 45422</strain>
    </source>
</reference>
<dbReference type="SUPFAM" id="SSF51735">
    <property type="entry name" value="NAD(P)-binding Rossmann-fold domains"/>
    <property type="match status" value="1"/>
</dbReference>
<organism evidence="5 6">
    <name type="scientific">Geodermatophilus africanus</name>
    <dbReference type="NCBI Taxonomy" id="1137993"/>
    <lineage>
        <taxon>Bacteria</taxon>
        <taxon>Bacillati</taxon>
        <taxon>Actinomycetota</taxon>
        <taxon>Actinomycetes</taxon>
        <taxon>Geodermatophilales</taxon>
        <taxon>Geodermatophilaceae</taxon>
        <taxon>Geodermatophilus</taxon>
    </lineage>
</organism>
<keyword evidence="5" id="KW-0406">Ion transport</keyword>
<dbReference type="InterPro" id="IPR036291">
    <property type="entry name" value="NAD(P)-bd_dom_sf"/>
</dbReference>
<keyword evidence="6" id="KW-1185">Reference proteome</keyword>
<dbReference type="InterPro" id="IPR050721">
    <property type="entry name" value="Trk_Ktr_HKT_K-transport"/>
</dbReference>
<name>A0A1H3PI81_9ACTN</name>
<dbReference type="SUPFAM" id="SSF81324">
    <property type="entry name" value="Voltage-gated potassium channels"/>
    <property type="match status" value="1"/>
</dbReference>
<feature type="transmembrane region" description="Helical" evidence="3">
    <location>
        <begin position="69"/>
        <end position="88"/>
    </location>
</feature>
<keyword evidence="5" id="KW-0813">Transport</keyword>
<gene>
    <name evidence="5" type="ORF">SAMN05660209_04333</name>
</gene>
<keyword evidence="3" id="KW-0812">Transmembrane</keyword>
<keyword evidence="3" id="KW-0472">Membrane</keyword>
<dbReference type="Pfam" id="PF02254">
    <property type="entry name" value="TrkA_N"/>
    <property type="match status" value="1"/>
</dbReference>
<feature type="region of interest" description="Disordered" evidence="2">
    <location>
        <begin position="350"/>
        <end position="369"/>
    </location>
</feature>
<accession>A0A1H3PI81</accession>
<feature type="domain" description="RCK N-terminal" evidence="4">
    <location>
        <begin position="143"/>
        <end position="263"/>
    </location>
</feature>
<dbReference type="InterPro" id="IPR003148">
    <property type="entry name" value="RCK_N"/>
</dbReference>
<keyword evidence="5" id="KW-0407">Ion channel</keyword>
<dbReference type="Gene3D" id="1.10.287.70">
    <property type="match status" value="1"/>
</dbReference>
<protein>
    <submittedName>
        <fullName evidence="5">Voltage-gated potassium channel</fullName>
    </submittedName>
</protein>